<organism evidence="1">
    <name type="scientific">Myoviridae sp. ctByu2</name>
    <dbReference type="NCBI Taxonomy" id="2827668"/>
    <lineage>
        <taxon>Viruses</taxon>
        <taxon>Duplodnaviria</taxon>
        <taxon>Heunggongvirae</taxon>
        <taxon>Uroviricota</taxon>
        <taxon>Caudoviricetes</taxon>
    </lineage>
</organism>
<accession>A0A8S5SAJ5</accession>
<dbReference type="EMBL" id="BK032557">
    <property type="protein sequence ID" value="DAF47714.1"/>
    <property type="molecule type" value="Genomic_DNA"/>
</dbReference>
<proteinExistence type="predicted"/>
<name>A0A8S5SAJ5_9CAUD</name>
<evidence type="ECO:0000313" key="1">
    <source>
        <dbReference type="EMBL" id="DAF47714.1"/>
    </source>
</evidence>
<protein>
    <submittedName>
        <fullName evidence="1">Uncharacterized protein</fullName>
    </submittedName>
</protein>
<sequence length="188" mass="20790">MRSFKVYCGGKFHETVDHLINLGYKTCASCTDDDGPFIVATEDGSFIWLSDYKAFRSVTDVIELPLSVVNAFKAQDIMFEIPAGSSVMPLLEKDGVPSIFSVSDGETFYIRTVDRDNRFDGNFLKLTLLPMGEMSNDATEASKVARNISGITAGELLAVLVEHSKYYKHIGSDVRDCLRAVHVTFEGL</sequence>
<reference evidence="1" key="1">
    <citation type="journal article" date="2021" name="Proc. Natl. Acad. Sci. U.S.A.">
        <title>A Catalog of Tens of Thousands of Viruses from Human Metagenomes Reveals Hidden Associations with Chronic Diseases.</title>
        <authorList>
            <person name="Tisza M.J."/>
            <person name="Buck C.B."/>
        </authorList>
    </citation>
    <scope>NUCLEOTIDE SEQUENCE</scope>
    <source>
        <strain evidence="1">CtByu2</strain>
    </source>
</reference>